<gene>
    <name evidence="4" type="ORF">H9800_02590</name>
</gene>
<dbReference type="InterPro" id="IPR028098">
    <property type="entry name" value="Glyco_trans_4-like_N"/>
</dbReference>
<sequence length="360" mass="37744">MAYVCADPGIPVDGSKGASVHVQQIVRAFQRRGDEVTVYATRSNAERLGTARVVTVPVGRGGAAEREHAVSRAAHEIADRIAADGCDLVYERFSLFSDTAARVTAPAVVEVNAPLIDEQRVHRTLVDEEGAVAAARRVLADAATVACVSDPVADWARAHGSAPDTTLVAPNGVDTRAFAPAVMSDGLLEVAFIGSLKSWHGVDVAIDAIAGLDGARLTIIGHGPERARLEERAAARGARVRWLGAIPHDDVPAALAGMHVGVAPYPASADAYFSPLKAFEYLAAGLAVVASETGQLPEILDGDIGCLVQPGSAAALREALRALRDDRPLARRLGAAGRARAVARYDWDRTLARILSGAVR</sequence>
<dbReference type="Pfam" id="PF13439">
    <property type="entry name" value="Glyco_transf_4"/>
    <property type="match status" value="1"/>
</dbReference>
<name>A0A9D2H4E6_9MICO</name>
<evidence type="ECO:0000256" key="2">
    <source>
        <dbReference type="ARBA" id="ARBA00022679"/>
    </source>
</evidence>
<dbReference type="GO" id="GO:0016757">
    <property type="term" value="F:glycosyltransferase activity"/>
    <property type="evidence" value="ECO:0007669"/>
    <property type="project" value="UniProtKB-KW"/>
</dbReference>
<dbReference type="PANTHER" id="PTHR12526:SF635">
    <property type="entry name" value="GLYCOSYL TRANSFERASE GROUP 1"/>
    <property type="match status" value="1"/>
</dbReference>
<reference evidence="4" key="1">
    <citation type="journal article" date="2021" name="PeerJ">
        <title>Extensive microbial diversity within the chicken gut microbiome revealed by metagenomics and culture.</title>
        <authorList>
            <person name="Gilroy R."/>
            <person name="Ravi A."/>
            <person name="Getino M."/>
            <person name="Pursley I."/>
            <person name="Horton D.L."/>
            <person name="Alikhan N.F."/>
            <person name="Baker D."/>
            <person name="Gharbi K."/>
            <person name="Hall N."/>
            <person name="Watson M."/>
            <person name="Adriaenssens E.M."/>
            <person name="Foster-Nyarko E."/>
            <person name="Jarju S."/>
            <person name="Secka A."/>
            <person name="Antonio M."/>
            <person name="Oren A."/>
            <person name="Chaudhuri R.R."/>
            <person name="La Ragione R."/>
            <person name="Hildebrand F."/>
            <person name="Pallen M.J."/>
        </authorList>
    </citation>
    <scope>NUCLEOTIDE SEQUENCE</scope>
    <source>
        <strain evidence="4">ChiHjej8B7-3636</strain>
    </source>
</reference>
<protein>
    <submittedName>
        <fullName evidence="4">Glycosyltransferase family 4 protein</fullName>
    </submittedName>
</protein>
<dbReference type="Proteomes" id="UP000824220">
    <property type="component" value="Unassembled WGS sequence"/>
</dbReference>
<evidence type="ECO:0000313" key="4">
    <source>
        <dbReference type="EMBL" id="HJA03732.1"/>
    </source>
</evidence>
<dbReference type="PANTHER" id="PTHR12526">
    <property type="entry name" value="GLYCOSYLTRANSFERASE"/>
    <property type="match status" value="1"/>
</dbReference>
<keyword evidence="2" id="KW-0808">Transferase</keyword>
<proteinExistence type="predicted"/>
<accession>A0A9D2H4E6</accession>
<dbReference type="Pfam" id="PF13692">
    <property type="entry name" value="Glyco_trans_1_4"/>
    <property type="match status" value="1"/>
</dbReference>
<evidence type="ECO:0000259" key="3">
    <source>
        <dbReference type="Pfam" id="PF13439"/>
    </source>
</evidence>
<reference evidence="4" key="2">
    <citation type="submission" date="2021-04" db="EMBL/GenBank/DDBJ databases">
        <authorList>
            <person name="Gilroy R."/>
        </authorList>
    </citation>
    <scope>NUCLEOTIDE SEQUENCE</scope>
    <source>
        <strain evidence="4">ChiHjej8B7-3636</strain>
    </source>
</reference>
<evidence type="ECO:0000313" key="5">
    <source>
        <dbReference type="Proteomes" id="UP000824220"/>
    </source>
</evidence>
<feature type="domain" description="Glycosyltransferase subfamily 4-like N-terminal" evidence="3">
    <location>
        <begin position="17"/>
        <end position="175"/>
    </location>
</feature>
<comment type="caution">
    <text evidence="4">The sequence shown here is derived from an EMBL/GenBank/DDBJ whole genome shotgun (WGS) entry which is preliminary data.</text>
</comment>
<dbReference type="AlphaFoldDB" id="A0A9D2H4E6"/>
<dbReference type="SUPFAM" id="SSF53756">
    <property type="entry name" value="UDP-Glycosyltransferase/glycogen phosphorylase"/>
    <property type="match status" value="1"/>
</dbReference>
<dbReference type="EMBL" id="DXAM01000038">
    <property type="protein sequence ID" value="HJA03732.1"/>
    <property type="molecule type" value="Genomic_DNA"/>
</dbReference>
<organism evidence="4 5">
    <name type="scientific">Candidatus Microbacterium stercoravium</name>
    <dbReference type="NCBI Taxonomy" id="2838697"/>
    <lineage>
        <taxon>Bacteria</taxon>
        <taxon>Bacillati</taxon>
        <taxon>Actinomycetota</taxon>
        <taxon>Actinomycetes</taxon>
        <taxon>Micrococcales</taxon>
        <taxon>Microbacteriaceae</taxon>
        <taxon>Microbacterium</taxon>
    </lineage>
</organism>
<dbReference type="Gene3D" id="3.40.50.2000">
    <property type="entry name" value="Glycogen Phosphorylase B"/>
    <property type="match status" value="2"/>
</dbReference>
<dbReference type="CDD" id="cd03801">
    <property type="entry name" value="GT4_PimA-like"/>
    <property type="match status" value="1"/>
</dbReference>
<evidence type="ECO:0000256" key="1">
    <source>
        <dbReference type="ARBA" id="ARBA00022676"/>
    </source>
</evidence>
<keyword evidence="1" id="KW-0328">Glycosyltransferase</keyword>